<proteinExistence type="predicted"/>
<name>A0A1V0A7S6_9ACTN</name>
<dbReference type="RefSeq" id="WP_186404899.1">
    <property type="nucleotide sequence ID" value="NZ_CP017717.1"/>
</dbReference>
<evidence type="ECO:0000313" key="2">
    <source>
        <dbReference type="EMBL" id="AQZ66202.1"/>
    </source>
</evidence>
<dbReference type="Proteomes" id="UP000190797">
    <property type="component" value="Chromosome"/>
</dbReference>
<keyword evidence="3" id="KW-1185">Reference proteome</keyword>
<dbReference type="InterPro" id="IPR037401">
    <property type="entry name" value="SnoaL-like"/>
</dbReference>
<dbReference type="Gene3D" id="3.10.450.50">
    <property type="match status" value="1"/>
</dbReference>
<feature type="domain" description="SnoaL-like" evidence="1">
    <location>
        <begin position="13"/>
        <end position="111"/>
    </location>
</feature>
<dbReference type="InterPro" id="IPR032710">
    <property type="entry name" value="NTF2-like_dom_sf"/>
</dbReference>
<reference evidence="3" key="1">
    <citation type="journal article" date="2017" name="Med. Chem. Commun.">
        <title>Nonomuraea sp. ATCC 55076 harbours the largest actinomycete chromosome to date and the kistamicin biosynthetic gene cluster.</title>
        <authorList>
            <person name="Nazari B."/>
            <person name="Forneris C.C."/>
            <person name="Gibson M.I."/>
            <person name="Moon K."/>
            <person name="Schramma K.R."/>
            <person name="Seyedsayamdost M.R."/>
        </authorList>
    </citation>
    <scope>NUCLEOTIDE SEQUENCE [LARGE SCALE GENOMIC DNA]</scope>
    <source>
        <strain evidence="3">ATCC 55076</strain>
    </source>
</reference>
<protein>
    <recommendedName>
        <fullName evidence="1">SnoaL-like domain-containing protein</fullName>
    </recommendedName>
</protein>
<dbReference type="Pfam" id="PF12680">
    <property type="entry name" value="SnoaL_2"/>
    <property type="match status" value="1"/>
</dbReference>
<dbReference type="KEGG" id="noa:BKM31_36325"/>
<dbReference type="AlphaFoldDB" id="A0A1V0A7S6"/>
<evidence type="ECO:0000313" key="3">
    <source>
        <dbReference type="Proteomes" id="UP000190797"/>
    </source>
</evidence>
<dbReference type="SUPFAM" id="SSF54427">
    <property type="entry name" value="NTF2-like"/>
    <property type="match status" value="1"/>
</dbReference>
<dbReference type="STRING" id="1909395.BKM31_36325"/>
<accession>A0A1V0A7S6</accession>
<sequence>MNEAVTTASKQVVERYFDMWNTGDVSAAPDILSQDWIDHAHPEVVGPAGVQRAIEQIRAAQPDLHFHIERILADADRIAAIGSVRQGRDLNAPGTDLIWLVRVADGRMAEMWTYRSTA</sequence>
<organism evidence="2 3">
    <name type="scientific">[Actinomadura] parvosata subsp. kistnae</name>
    <dbReference type="NCBI Taxonomy" id="1909395"/>
    <lineage>
        <taxon>Bacteria</taxon>
        <taxon>Bacillati</taxon>
        <taxon>Actinomycetota</taxon>
        <taxon>Actinomycetes</taxon>
        <taxon>Streptosporangiales</taxon>
        <taxon>Streptosporangiaceae</taxon>
        <taxon>Nonomuraea</taxon>
    </lineage>
</organism>
<gene>
    <name evidence="2" type="ORF">BKM31_36325</name>
</gene>
<dbReference type="EMBL" id="CP017717">
    <property type="protein sequence ID" value="AQZ66202.1"/>
    <property type="molecule type" value="Genomic_DNA"/>
</dbReference>
<evidence type="ECO:0000259" key="1">
    <source>
        <dbReference type="Pfam" id="PF12680"/>
    </source>
</evidence>